<accession>A0A1F5G121</accession>
<evidence type="ECO:0000313" key="3">
    <source>
        <dbReference type="Proteomes" id="UP000177069"/>
    </source>
</evidence>
<evidence type="ECO:0000256" key="1">
    <source>
        <dbReference type="HAMAP-Rule" id="MF_00122"/>
    </source>
</evidence>
<comment type="subunit">
    <text evidence="1">Heterotrimer of A, B and C subunits.</text>
</comment>
<protein>
    <recommendedName>
        <fullName evidence="1">Aspartyl/glutamyl-tRNA(Asn/Gln) amidotransferase subunit C</fullName>
        <shortName evidence="1">Asp/Glu-ADT subunit C</shortName>
        <ecNumber evidence="1">6.3.5.-</ecNumber>
    </recommendedName>
</protein>
<dbReference type="NCBIfam" id="TIGR00135">
    <property type="entry name" value="gatC"/>
    <property type="match status" value="1"/>
</dbReference>
<dbReference type="PANTHER" id="PTHR15004:SF0">
    <property type="entry name" value="GLUTAMYL-TRNA(GLN) AMIDOTRANSFERASE SUBUNIT C, MITOCHONDRIAL"/>
    <property type="match status" value="1"/>
</dbReference>
<comment type="function">
    <text evidence="1">Allows the formation of correctly charged Asn-tRNA(Asn) or Gln-tRNA(Gln) through the transamidation of misacylated Asp-tRNA(Asn) or Glu-tRNA(Gln) in organisms which lack either or both of asparaginyl-tRNA or glutaminyl-tRNA synthetases. The reaction takes place in the presence of glutamine and ATP through an activated phospho-Asp-tRNA(Asn) or phospho-Glu-tRNA(Gln).</text>
</comment>
<dbReference type="Proteomes" id="UP000177069">
    <property type="component" value="Unassembled WGS sequence"/>
</dbReference>
<dbReference type="Gene3D" id="1.10.20.60">
    <property type="entry name" value="Glu-tRNAGln amidotransferase C subunit, N-terminal domain"/>
    <property type="match status" value="1"/>
</dbReference>
<comment type="catalytic activity">
    <reaction evidence="1">
        <text>L-glutamyl-tRNA(Gln) + L-glutamine + ATP + H2O = L-glutaminyl-tRNA(Gln) + L-glutamate + ADP + phosphate + H(+)</text>
        <dbReference type="Rhea" id="RHEA:17521"/>
        <dbReference type="Rhea" id="RHEA-COMP:9681"/>
        <dbReference type="Rhea" id="RHEA-COMP:9684"/>
        <dbReference type="ChEBI" id="CHEBI:15377"/>
        <dbReference type="ChEBI" id="CHEBI:15378"/>
        <dbReference type="ChEBI" id="CHEBI:29985"/>
        <dbReference type="ChEBI" id="CHEBI:30616"/>
        <dbReference type="ChEBI" id="CHEBI:43474"/>
        <dbReference type="ChEBI" id="CHEBI:58359"/>
        <dbReference type="ChEBI" id="CHEBI:78520"/>
        <dbReference type="ChEBI" id="CHEBI:78521"/>
        <dbReference type="ChEBI" id="CHEBI:456216"/>
    </reaction>
</comment>
<proteinExistence type="inferred from homology"/>
<dbReference type="GO" id="GO:0050567">
    <property type="term" value="F:glutaminyl-tRNA synthase (glutamine-hydrolyzing) activity"/>
    <property type="evidence" value="ECO:0007669"/>
    <property type="project" value="UniProtKB-UniRule"/>
</dbReference>
<keyword evidence="1" id="KW-0436">Ligase</keyword>
<organism evidence="2 3">
    <name type="scientific">Candidatus Curtissbacteria bacterium RIFCSPHIGHO2_01_FULL_41_13</name>
    <dbReference type="NCBI Taxonomy" id="1797745"/>
    <lineage>
        <taxon>Bacteria</taxon>
        <taxon>Candidatus Curtissiibacteriota</taxon>
    </lineage>
</organism>
<dbReference type="GO" id="GO:0005524">
    <property type="term" value="F:ATP binding"/>
    <property type="evidence" value="ECO:0007669"/>
    <property type="project" value="UniProtKB-KW"/>
</dbReference>
<comment type="caution">
    <text evidence="2">The sequence shown here is derived from an EMBL/GenBank/DDBJ whole genome shotgun (WGS) entry which is preliminary data.</text>
</comment>
<dbReference type="Pfam" id="PF02686">
    <property type="entry name" value="GatC"/>
    <property type="match status" value="1"/>
</dbReference>
<keyword evidence="1" id="KW-0648">Protein biosynthesis</keyword>
<keyword evidence="1" id="KW-0067">ATP-binding</keyword>
<gene>
    <name evidence="1" type="primary">gatC</name>
    <name evidence="2" type="ORF">A2696_03260</name>
</gene>
<name>A0A1F5G121_9BACT</name>
<comment type="catalytic activity">
    <reaction evidence="1">
        <text>L-aspartyl-tRNA(Asn) + L-glutamine + ATP + H2O = L-asparaginyl-tRNA(Asn) + L-glutamate + ADP + phosphate + 2 H(+)</text>
        <dbReference type="Rhea" id="RHEA:14513"/>
        <dbReference type="Rhea" id="RHEA-COMP:9674"/>
        <dbReference type="Rhea" id="RHEA-COMP:9677"/>
        <dbReference type="ChEBI" id="CHEBI:15377"/>
        <dbReference type="ChEBI" id="CHEBI:15378"/>
        <dbReference type="ChEBI" id="CHEBI:29985"/>
        <dbReference type="ChEBI" id="CHEBI:30616"/>
        <dbReference type="ChEBI" id="CHEBI:43474"/>
        <dbReference type="ChEBI" id="CHEBI:58359"/>
        <dbReference type="ChEBI" id="CHEBI:78515"/>
        <dbReference type="ChEBI" id="CHEBI:78516"/>
        <dbReference type="ChEBI" id="CHEBI:456216"/>
    </reaction>
</comment>
<dbReference type="HAMAP" id="MF_00122">
    <property type="entry name" value="GatC"/>
    <property type="match status" value="1"/>
</dbReference>
<dbReference type="InterPro" id="IPR003837">
    <property type="entry name" value="GatC"/>
</dbReference>
<reference evidence="2 3" key="1">
    <citation type="journal article" date="2016" name="Nat. Commun.">
        <title>Thousands of microbial genomes shed light on interconnected biogeochemical processes in an aquifer system.</title>
        <authorList>
            <person name="Anantharaman K."/>
            <person name="Brown C.T."/>
            <person name="Hug L.A."/>
            <person name="Sharon I."/>
            <person name="Castelle C.J."/>
            <person name="Probst A.J."/>
            <person name="Thomas B.C."/>
            <person name="Singh A."/>
            <person name="Wilkins M.J."/>
            <person name="Karaoz U."/>
            <person name="Brodie E.L."/>
            <person name="Williams K.H."/>
            <person name="Hubbard S.S."/>
            <person name="Banfield J.F."/>
        </authorList>
    </citation>
    <scope>NUCLEOTIDE SEQUENCE [LARGE SCALE GENOMIC DNA]</scope>
</reference>
<dbReference type="PANTHER" id="PTHR15004">
    <property type="entry name" value="GLUTAMYL-TRNA(GLN) AMIDOTRANSFERASE SUBUNIT C, MITOCHONDRIAL"/>
    <property type="match status" value="1"/>
</dbReference>
<sequence>MKNQKSKIDINHTAKLANLSLSPAEKKTFEKQLGSVLAYISKLNEVDTKNVEAIGQITGLVNVVREDKTAPSIPQEDALKNAPRTHNGFFEVDAIFEENGPE</sequence>
<evidence type="ECO:0000313" key="2">
    <source>
        <dbReference type="EMBL" id="OGD85571.1"/>
    </source>
</evidence>
<dbReference type="AlphaFoldDB" id="A0A1F5G121"/>
<dbReference type="GO" id="GO:0006450">
    <property type="term" value="P:regulation of translational fidelity"/>
    <property type="evidence" value="ECO:0007669"/>
    <property type="project" value="InterPro"/>
</dbReference>
<keyword evidence="1" id="KW-0547">Nucleotide-binding</keyword>
<dbReference type="GO" id="GO:0070681">
    <property type="term" value="P:glutaminyl-tRNAGln biosynthesis via transamidation"/>
    <property type="evidence" value="ECO:0007669"/>
    <property type="project" value="TreeGrafter"/>
</dbReference>
<dbReference type="GO" id="GO:0050566">
    <property type="term" value="F:asparaginyl-tRNA synthase (glutamine-hydrolyzing) activity"/>
    <property type="evidence" value="ECO:0007669"/>
    <property type="project" value="RHEA"/>
</dbReference>
<comment type="similarity">
    <text evidence="1">Belongs to the GatC family.</text>
</comment>
<dbReference type="GO" id="GO:0006412">
    <property type="term" value="P:translation"/>
    <property type="evidence" value="ECO:0007669"/>
    <property type="project" value="UniProtKB-UniRule"/>
</dbReference>
<dbReference type="SUPFAM" id="SSF141000">
    <property type="entry name" value="Glu-tRNAGln amidotransferase C subunit"/>
    <property type="match status" value="1"/>
</dbReference>
<dbReference type="InterPro" id="IPR036113">
    <property type="entry name" value="Asp/Glu-ADT_sf_sub_c"/>
</dbReference>
<dbReference type="EC" id="6.3.5.-" evidence="1"/>
<dbReference type="EMBL" id="MFBA01000023">
    <property type="protein sequence ID" value="OGD85571.1"/>
    <property type="molecule type" value="Genomic_DNA"/>
</dbReference>